<dbReference type="AlphaFoldDB" id="A0A1Y1SEE3"/>
<sequence>MSLHAALQELDYPCTYPFKLICQPDAVETVRQAILKSLGDGAEVTDVHQRASRNGRFVSLTVTITAQSAAQIETVYADLAPVPGIVTSL</sequence>
<dbReference type="Proteomes" id="UP000192342">
    <property type="component" value="Unassembled WGS sequence"/>
</dbReference>
<gene>
    <name evidence="1" type="ORF">ATO7_09972</name>
</gene>
<organism evidence="1 2">
    <name type="scientific">Oceanococcus atlanticus</name>
    <dbReference type="NCBI Taxonomy" id="1317117"/>
    <lineage>
        <taxon>Bacteria</taxon>
        <taxon>Pseudomonadati</taxon>
        <taxon>Pseudomonadota</taxon>
        <taxon>Gammaproteobacteria</taxon>
        <taxon>Chromatiales</taxon>
        <taxon>Oceanococcaceae</taxon>
        <taxon>Oceanococcus</taxon>
    </lineage>
</organism>
<dbReference type="Pfam" id="PF04359">
    <property type="entry name" value="DUF493"/>
    <property type="match status" value="1"/>
</dbReference>
<comment type="caution">
    <text evidence="1">The sequence shown here is derived from an EMBL/GenBank/DDBJ whole genome shotgun (WGS) entry which is preliminary data.</text>
</comment>
<dbReference type="EMBL" id="AQQV01000002">
    <property type="protein sequence ID" value="ORE87360.1"/>
    <property type="molecule type" value="Genomic_DNA"/>
</dbReference>
<evidence type="ECO:0000313" key="2">
    <source>
        <dbReference type="Proteomes" id="UP000192342"/>
    </source>
</evidence>
<reference evidence="1 2" key="1">
    <citation type="submission" date="2013-04" db="EMBL/GenBank/DDBJ databases">
        <title>Oceanococcus atlanticus 22II-S10r2 Genome Sequencing.</title>
        <authorList>
            <person name="Lai Q."/>
            <person name="Li G."/>
            <person name="Shao Z."/>
        </authorList>
    </citation>
    <scope>NUCLEOTIDE SEQUENCE [LARGE SCALE GENOMIC DNA]</scope>
    <source>
        <strain evidence="1 2">22II-S10r2</strain>
    </source>
</reference>
<dbReference type="STRING" id="1317117.ATO7_09972"/>
<keyword evidence="2" id="KW-1185">Reference proteome</keyword>
<protein>
    <submittedName>
        <fullName evidence="1">Uncharacterized protein</fullName>
    </submittedName>
</protein>
<name>A0A1Y1SEE3_9GAMM</name>
<dbReference type="InterPro" id="IPR007454">
    <property type="entry name" value="UPF0250_YbeD-like"/>
</dbReference>
<accession>A0A1Y1SEE3</accession>
<dbReference type="InterPro" id="IPR027471">
    <property type="entry name" value="YbeD-like_sf"/>
</dbReference>
<dbReference type="OrthoDB" id="9793424at2"/>
<evidence type="ECO:0000313" key="1">
    <source>
        <dbReference type="EMBL" id="ORE87360.1"/>
    </source>
</evidence>
<dbReference type="Gene3D" id="3.30.70.260">
    <property type="match status" value="1"/>
</dbReference>
<dbReference type="RefSeq" id="WP_083561602.1">
    <property type="nucleotide sequence ID" value="NZ_AQQV01000002.1"/>
</dbReference>
<proteinExistence type="predicted"/>
<dbReference type="SUPFAM" id="SSF117991">
    <property type="entry name" value="YbeD/HP0495-like"/>
    <property type="match status" value="1"/>
</dbReference>